<dbReference type="InterPro" id="IPR007630">
    <property type="entry name" value="RNA_pol_sigma70_r4"/>
</dbReference>
<evidence type="ECO:0000256" key="1">
    <source>
        <dbReference type="ARBA" id="ARBA00007788"/>
    </source>
</evidence>
<dbReference type="Gene3D" id="1.10.601.10">
    <property type="entry name" value="RNA Polymerase Primary Sigma Factor"/>
    <property type="match status" value="1"/>
</dbReference>
<dbReference type="SUPFAM" id="SSF88946">
    <property type="entry name" value="Sigma2 domain of RNA polymerase sigma factors"/>
    <property type="match status" value="1"/>
</dbReference>
<dbReference type="Pfam" id="PF04542">
    <property type="entry name" value="Sigma70_r2"/>
    <property type="match status" value="1"/>
</dbReference>
<keyword evidence="6" id="KW-0804">Transcription</keyword>
<comment type="similarity">
    <text evidence="1">Belongs to the sigma-70 factor family.</text>
</comment>
<dbReference type="Gene3D" id="1.10.10.10">
    <property type="entry name" value="Winged helix-like DNA-binding domain superfamily/Winged helix DNA-binding domain"/>
    <property type="match status" value="2"/>
</dbReference>
<evidence type="ECO:0000313" key="10">
    <source>
        <dbReference type="EMBL" id="SVB14259.1"/>
    </source>
</evidence>
<accession>A0A382BKW4</accession>
<feature type="domain" description="RNA polymerase sigma-70" evidence="9">
    <location>
        <begin position="514"/>
        <end position="540"/>
    </location>
</feature>
<dbReference type="NCBIfam" id="TIGR02937">
    <property type="entry name" value="sigma70-ECF"/>
    <property type="match status" value="1"/>
</dbReference>
<keyword evidence="3" id="KW-0805">Transcription regulation</keyword>
<dbReference type="InterPro" id="IPR036388">
    <property type="entry name" value="WH-like_DNA-bd_sf"/>
</dbReference>
<dbReference type="NCBIfam" id="TIGR02393">
    <property type="entry name" value="RpoD_Cterm"/>
    <property type="match status" value="1"/>
</dbReference>
<feature type="domain" description="RNA polymerase sigma-70" evidence="8">
    <location>
        <begin position="345"/>
        <end position="358"/>
    </location>
</feature>
<dbReference type="InterPro" id="IPR009042">
    <property type="entry name" value="RNA_pol_sigma70_r1_2"/>
</dbReference>
<evidence type="ECO:0000256" key="6">
    <source>
        <dbReference type="ARBA" id="ARBA00023163"/>
    </source>
</evidence>
<dbReference type="InterPro" id="IPR013324">
    <property type="entry name" value="RNA_pol_sigma_r3/r4-like"/>
</dbReference>
<dbReference type="Gene3D" id="1.10.220.120">
    <property type="entry name" value="Sigma-70 factor, region 1.1"/>
    <property type="match status" value="1"/>
</dbReference>
<keyword evidence="4" id="KW-0731">Sigma factor</keyword>
<evidence type="ECO:0000256" key="7">
    <source>
        <dbReference type="SAM" id="Coils"/>
    </source>
</evidence>
<dbReference type="HAMAP" id="MF_00963">
    <property type="entry name" value="Sigma70_RpoD_SigA"/>
    <property type="match status" value="1"/>
</dbReference>
<dbReference type="InterPro" id="IPR012760">
    <property type="entry name" value="RNA_pol_sigma_RpoD_C"/>
</dbReference>
<dbReference type="InterPro" id="IPR028630">
    <property type="entry name" value="Sigma70_RpoD"/>
</dbReference>
<dbReference type="InterPro" id="IPR042189">
    <property type="entry name" value="RNA_pol_sigma_70_r1_1_sf"/>
</dbReference>
<evidence type="ECO:0000256" key="3">
    <source>
        <dbReference type="ARBA" id="ARBA00023015"/>
    </source>
</evidence>
<dbReference type="AlphaFoldDB" id="A0A382BKW4"/>
<dbReference type="Pfam" id="PF00140">
    <property type="entry name" value="Sigma70_r1_2"/>
    <property type="match status" value="1"/>
</dbReference>
<dbReference type="GO" id="GO:0003677">
    <property type="term" value="F:DNA binding"/>
    <property type="evidence" value="ECO:0007669"/>
    <property type="project" value="UniProtKB-KW"/>
</dbReference>
<evidence type="ECO:0000256" key="2">
    <source>
        <dbReference type="ARBA" id="ARBA00022490"/>
    </source>
</evidence>
<reference evidence="10" key="1">
    <citation type="submission" date="2018-05" db="EMBL/GenBank/DDBJ databases">
        <authorList>
            <person name="Lanie J.A."/>
            <person name="Ng W.-L."/>
            <person name="Kazmierczak K.M."/>
            <person name="Andrzejewski T.M."/>
            <person name="Davidsen T.M."/>
            <person name="Wayne K.J."/>
            <person name="Tettelin H."/>
            <person name="Glass J.I."/>
            <person name="Rusch D."/>
            <person name="Podicherti R."/>
            <person name="Tsui H.-C.T."/>
            <person name="Winkler M.E."/>
        </authorList>
    </citation>
    <scope>NUCLEOTIDE SEQUENCE</scope>
</reference>
<dbReference type="InterPro" id="IPR007627">
    <property type="entry name" value="RNA_pol_sigma70_r2"/>
</dbReference>
<proteinExistence type="inferred from homology"/>
<dbReference type="Pfam" id="PF04545">
    <property type="entry name" value="Sigma70_r4"/>
    <property type="match status" value="1"/>
</dbReference>
<evidence type="ECO:0000259" key="9">
    <source>
        <dbReference type="PROSITE" id="PS00716"/>
    </source>
</evidence>
<dbReference type="GO" id="GO:0016987">
    <property type="term" value="F:sigma factor activity"/>
    <property type="evidence" value="ECO:0007669"/>
    <property type="project" value="UniProtKB-KW"/>
</dbReference>
<dbReference type="EMBL" id="UINC01030222">
    <property type="protein sequence ID" value="SVB14259.1"/>
    <property type="molecule type" value="Genomic_DNA"/>
</dbReference>
<organism evidence="10">
    <name type="scientific">marine metagenome</name>
    <dbReference type="NCBI Taxonomy" id="408172"/>
    <lineage>
        <taxon>unclassified sequences</taxon>
        <taxon>metagenomes</taxon>
        <taxon>ecological metagenomes</taxon>
    </lineage>
</organism>
<dbReference type="InterPro" id="IPR007624">
    <property type="entry name" value="RNA_pol_sigma70_r3"/>
</dbReference>
<dbReference type="InterPro" id="IPR000943">
    <property type="entry name" value="RNA_pol_sigma70"/>
</dbReference>
<dbReference type="InterPro" id="IPR014284">
    <property type="entry name" value="RNA_pol_sigma-70_dom"/>
</dbReference>
<dbReference type="PROSITE" id="PS00715">
    <property type="entry name" value="SIGMA70_1"/>
    <property type="match status" value="1"/>
</dbReference>
<evidence type="ECO:0000256" key="5">
    <source>
        <dbReference type="ARBA" id="ARBA00023125"/>
    </source>
</evidence>
<dbReference type="Pfam" id="PF04539">
    <property type="entry name" value="Sigma70_r3"/>
    <property type="match status" value="1"/>
</dbReference>
<dbReference type="CDD" id="cd06171">
    <property type="entry name" value="Sigma70_r4"/>
    <property type="match status" value="1"/>
</dbReference>
<dbReference type="GO" id="GO:0006352">
    <property type="term" value="P:DNA-templated transcription initiation"/>
    <property type="evidence" value="ECO:0007669"/>
    <property type="project" value="InterPro"/>
</dbReference>
<dbReference type="SUPFAM" id="SSF88659">
    <property type="entry name" value="Sigma3 and sigma4 domains of RNA polymerase sigma factors"/>
    <property type="match status" value="2"/>
</dbReference>
<dbReference type="PRINTS" id="PR00046">
    <property type="entry name" value="SIGMA70FCT"/>
</dbReference>
<gene>
    <name evidence="10" type="ORF">METZ01_LOCUS167113</name>
</gene>
<dbReference type="InterPro" id="IPR050239">
    <property type="entry name" value="Sigma-70_RNA_pol_init_factors"/>
</dbReference>
<name>A0A382BKW4_9ZZZZ</name>
<sequence>MKLEKQFSEISALIDVGRKKGFLLYDEVNNMLPAEINTPEEIRSLLEKISAAGILLSDEPLEIHGKEDINGVVGDEVKGEEVASAIRSGKVDKTTDSVRIYLREMGTHPLLDREGEVELAQMMEAGRERSMWALYATPLALRLVLGRGSAVAADPDELRSIVDCSDVEDESLVSLAKEFLDTVAELRRLANLLQEGRELLAALGDQVPAREELALEQRRRWDHAREILDGLGLRKGVRQRLAEELHEAVEKIYLIENAIRLERRELLQGKGSIAARGRIQELRSGVMNIEERYDLPARNLKRALREVEAGELQEEKAKRELVEANLRLVVSVAKRYMNRGLQFLDLIQEGNIGLMRAVEKFDYHRGYKFSTYATWWIRQAITRAIADQGRTIRVPVHMVDNINRVMKVSRRLVQERGREPKSDEIAKEIGLTSSEVSQILRVAQQPVSLETPVGGDKGSNLADFIEDATVGSPLDKIVDVNLKRQTHRVLDSLARREKEVLRLRYGIEDGEEHTLENVGGRFALTRERIRQIEAKALRKLRYASRAKQLTKKPKEQGP</sequence>
<dbReference type="PANTHER" id="PTHR30603:SF60">
    <property type="entry name" value="RNA POLYMERASE SIGMA FACTOR RPOD"/>
    <property type="match status" value="1"/>
</dbReference>
<dbReference type="Pfam" id="PF03979">
    <property type="entry name" value="Sigma70_r1_1"/>
    <property type="match status" value="1"/>
</dbReference>
<dbReference type="FunFam" id="1.10.601.10:FF:000001">
    <property type="entry name" value="RNA polymerase sigma factor SigA"/>
    <property type="match status" value="1"/>
</dbReference>
<keyword evidence="5" id="KW-0238">DNA-binding</keyword>
<dbReference type="InterPro" id="IPR007127">
    <property type="entry name" value="RNA_pol_sigma_70_r1_1"/>
</dbReference>
<dbReference type="PANTHER" id="PTHR30603">
    <property type="entry name" value="RNA POLYMERASE SIGMA FACTOR RPO"/>
    <property type="match status" value="1"/>
</dbReference>
<evidence type="ECO:0000259" key="8">
    <source>
        <dbReference type="PROSITE" id="PS00715"/>
    </source>
</evidence>
<protein>
    <recommendedName>
        <fullName evidence="8 9">RNA polymerase sigma-70 domain-containing protein</fullName>
    </recommendedName>
</protein>
<keyword evidence="2" id="KW-0963">Cytoplasm</keyword>
<keyword evidence="7" id="KW-0175">Coiled coil</keyword>
<dbReference type="PROSITE" id="PS00716">
    <property type="entry name" value="SIGMA70_2"/>
    <property type="match status" value="1"/>
</dbReference>
<evidence type="ECO:0000256" key="4">
    <source>
        <dbReference type="ARBA" id="ARBA00023082"/>
    </source>
</evidence>
<dbReference type="InterPro" id="IPR013325">
    <property type="entry name" value="RNA_pol_sigma_r2"/>
</dbReference>
<feature type="coiled-coil region" evidence="7">
    <location>
        <begin position="300"/>
        <end position="327"/>
    </location>
</feature>